<evidence type="ECO:0000256" key="5">
    <source>
        <dbReference type="ARBA" id="ARBA00022519"/>
    </source>
</evidence>
<comment type="subcellular location">
    <subcellularLocation>
        <location evidence="1">Cell inner membrane</location>
        <topology evidence="1">Single-pass membrane protein</topology>
    </subcellularLocation>
</comment>
<keyword evidence="4 10" id="KW-1003">Cell membrane</keyword>
<keyword evidence="7 10" id="KW-0653">Protein transport</keyword>
<dbReference type="PIRSF" id="PIRSF006291">
    <property type="entry name" value="GspM"/>
    <property type="match status" value="1"/>
</dbReference>
<dbReference type="InterPro" id="IPR023229">
    <property type="entry name" value="T2SS_M_periplasmic_sf"/>
</dbReference>
<dbReference type="GO" id="GO:0005886">
    <property type="term" value="C:plasma membrane"/>
    <property type="evidence" value="ECO:0007669"/>
    <property type="project" value="UniProtKB-SubCell"/>
</dbReference>
<evidence type="ECO:0000256" key="2">
    <source>
        <dbReference type="ARBA" id="ARBA00010637"/>
    </source>
</evidence>
<proteinExistence type="inferred from homology"/>
<keyword evidence="9 10" id="KW-0472">Membrane</keyword>
<dbReference type="Gene3D" id="3.30.1360.100">
    <property type="entry name" value="General secretion pathway protein M, EpsM"/>
    <property type="match status" value="1"/>
</dbReference>
<reference evidence="12 13" key="1">
    <citation type="submission" date="2015-08" db="EMBL/GenBank/DDBJ databases">
        <title>Antibacterial properties of a collection of Vibrionaceae strains.</title>
        <authorList>
            <person name="Giubergia S."/>
        </authorList>
    </citation>
    <scope>NUCLEOTIDE SEQUENCE [LARGE SCALE GENOMIC DNA]</scope>
    <source>
        <strain evidence="12 13">S0821</strain>
    </source>
</reference>
<dbReference type="GO" id="GO:0015627">
    <property type="term" value="C:type II protein secretion system complex"/>
    <property type="evidence" value="ECO:0007669"/>
    <property type="project" value="InterPro"/>
</dbReference>
<dbReference type="RefSeq" id="WP_055465866.1">
    <property type="nucleotide sequence ID" value="NZ_LKHS01000006.1"/>
</dbReference>
<dbReference type="SUPFAM" id="SSF103054">
    <property type="entry name" value="General secretion pathway protein M, EpsM"/>
    <property type="match status" value="1"/>
</dbReference>
<comment type="caution">
    <text evidence="12">The sequence shown here is derived from an EMBL/GenBank/DDBJ whole genome shotgun (WGS) entry which is preliminary data.</text>
</comment>
<comment type="similarity">
    <text evidence="2 10">Belongs to the GSP M family.</text>
</comment>
<evidence type="ECO:0000256" key="8">
    <source>
        <dbReference type="ARBA" id="ARBA00022989"/>
    </source>
</evidence>
<dbReference type="EMBL" id="LKHS01000006">
    <property type="protein sequence ID" value="KQH86617.1"/>
    <property type="molecule type" value="Genomic_DNA"/>
</dbReference>
<evidence type="ECO:0000256" key="9">
    <source>
        <dbReference type="ARBA" id="ARBA00023136"/>
    </source>
</evidence>
<dbReference type="Proteomes" id="UP000051221">
    <property type="component" value="Unassembled WGS sequence"/>
</dbReference>
<dbReference type="GO" id="GO:0015628">
    <property type="term" value="P:protein secretion by the type II secretion system"/>
    <property type="evidence" value="ECO:0007669"/>
    <property type="project" value="InterPro"/>
</dbReference>
<keyword evidence="5 10" id="KW-0997">Cell inner membrane</keyword>
<evidence type="ECO:0000313" key="13">
    <source>
        <dbReference type="Proteomes" id="UP000051221"/>
    </source>
</evidence>
<dbReference type="InParanoid" id="A0A0Q2MF30"/>
<name>A0A0Q2MF30_VIBFU</name>
<evidence type="ECO:0000256" key="6">
    <source>
        <dbReference type="ARBA" id="ARBA00022692"/>
    </source>
</evidence>
<keyword evidence="6 11" id="KW-0812">Transmembrane</keyword>
<evidence type="ECO:0000256" key="1">
    <source>
        <dbReference type="ARBA" id="ARBA00004377"/>
    </source>
</evidence>
<dbReference type="AlphaFoldDB" id="A0A0Q2MF30"/>
<dbReference type="Pfam" id="PF04612">
    <property type="entry name" value="T2SSM"/>
    <property type="match status" value="1"/>
</dbReference>
<evidence type="ECO:0000256" key="10">
    <source>
        <dbReference type="PIRNR" id="PIRNR006291"/>
    </source>
</evidence>
<dbReference type="InterPro" id="IPR007690">
    <property type="entry name" value="T2SS_GspM"/>
</dbReference>
<sequence length="169" mass="19107">MKNLLGPLQASLQTWWSGISQREQRLVLMCGGLLFLGILYWGILQPLQQRSDAAKARIVSEQQLLQWVQSTADDIVALRGQGGVARTSQTLNQVITNSTRQFNIDLIRVQPRGDMMQVWVQPLPFSQLVAWIAYLKEKQGVDVEYMDLDRGKVSGVVEVKRLQLKRGTS</sequence>
<evidence type="ECO:0000256" key="7">
    <source>
        <dbReference type="ARBA" id="ARBA00022927"/>
    </source>
</evidence>
<feature type="transmembrane region" description="Helical" evidence="11">
    <location>
        <begin position="26"/>
        <end position="44"/>
    </location>
</feature>
<keyword evidence="8 11" id="KW-1133">Transmembrane helix</keyword>
<keyword evidence="3 10" id="KW-0813">Transport</keyword>
<evidence type="ECO:0000256" key="11">
    <source>
        <dbReference type="SAM" id="Phobius"/>
    </source>
</evidence>
<keyword evidence="13" id="KW-1185">Reference proteome</keyword>
<comment type="function">
    <text evidence="10">Inner membrane component of the type II secretion system required for the energy-dependent secretion of extracellular factors such as proteases and toxins from the periplasm.</text>
</comment>
<gene>
    <name evidence="12" type="ORF">AMR76_08680</name>
</gene>
<evidence type="ECO:0000256" key="3">
    <source>
        <dbReference type="ARBA" id="ARBA00022448"/>
    </source>
</evidence>
<protein>
    <recommendedName>
        <fullName evidence="10">Type II secretion system protein M</fullName>
        <shortName evidence="10">T2SS protein M</shortName>
    </recommendedName>
    <alternativeName>
        <fullName evidence="10">General secretion pathway protein M</fullName>
    </alternativeName>
</protein>
<accession>A0A0Q2MF30</accession>
<dbReference type="FunCoup" id="A0A0Q2MF30">
    <property type="interactions" value="46"/>
</dbReference>
<evidence type="ECO:0000313" key="12">
    <source>
        <dbReference type="EMBL" id="KQH86617.1"/>
    </source>
</evidence>
<organism evidence="12 13">
    <name type="scientific">Vibrio furnissii</name>
    <dbReference type="NCBI Taxonomy" id="29494"/>
    <lineage>
        <taxon>Bacteria</taxon>
        <taxon>Pseudomonadati</taxon>
        <taxon>Pseudomonadota</taxon>
        <taxon>Gammaproteobacteria</taxon>
        <taxon>Vibrionales</taxon>
        <taxon>Vibrionaceae</taxon>
        <taxon>Vibrio</taxon>
    </lineage>
</organism>
<evidence type="ECO:0000256" key="4">
    <source>
        <dbReference type="ARBA" id="ARBA00022475"/>
    </source>
</evidence>